<protein>
    <recommendedName>
        <fullName evidence="5">Secreted protein</fullName>
    </recommendedName>
</protein>
<evidence type="ECO:0000313" key="3">
    <source>
        <dbReference type="EMBL" id="MQM20405.1"/>
    </source>
</evidence>
<comment type="caution">
    <text evidence="3">The sequence shown here is derived from an EMBL/GenBank/DDBJ whole genome shotgun (WGS) entry which is preliminary data.</text>
</comment>
<keyword evidence="1" id="KW-0812">Transmembrane</keyword>
<proteinExistence type="predicted"/>
<accession>A0A843XN08</accession>
<evidence type="ECO:0000313" key="4">
    <source>
        <dbReference type="Proteomes" id="UP000652761"/>
    </source>
</evidence>
<keyword evidence="2" id="KW-0732">Signal</keyword>
<feature type="chain" id="PRO_5032574484" description="Secreted protein" evidence="2">
    <location>
        <begin position="25"/>
        <end position="133"/>
    </location>
</feature>
<reference evidence="3" key="1">
    <citation type="submission" date="2017-07" db="EMBL/GenBank/DDBJ databases">
        <title>Taro Niue Genome Assembly and Annotation.</title>
        <authorList>
            <person name="Atibalentja N."/>
            <person name="Keating K."/>
            <person name="Fields C.J."/>
        </authorList>
    </citation>
    <scope>NUCLEOTIDE SEQUENCE</scope>
    <source>
        <strain evidence="3">Niue_2</strain>
        <tissue evidence="3">Leaf</tissue>
    </source>
</reference>
<name>A0A843XN08_COLES</name>
<keyword evidence="1" id="KW-1133">Transmembrane helix</keyword>
<evidence type="ECO:0008006" key="5">
    <source>
        <dbReference type="Google" id="ProtNLM"/>
    </source>
</evidence>
<sequence length="133" mass="14081">MVAVFARAAVGFFLGLCIHVGVSPRLREPACGVAFTGAGLLPVDPVEVGILARAKQMLLCHVEPLVERCDTCLWLLSALCWLFVNSGGVFPEFFSVGSGRGEVFPRTVLCSFLVVAALPSGLSCLNSLLISLD</sequence>
<keyword evidence="1" id="KW-0472">Membrane</keyword>
<organism evidence="3 4">
    <name type="scientific">Colocasia esculenta</name>
    <name type="common">Wild taro</name>
    <name type="synonym">Arum esculentum</name>
    <dbReference type="NCBI Taxonomy" id="4460"/>
    <lineage>
        <taxon>Eukaryota</taxon>
        <taxon>Viridiplantae</taxon>
        <taxon>Streptophyta</taxon>
        <taxon>Embryophyta</taxon>
        <taxon>Tracheophyta</taxon>
        <taxon>Spermatophyta</taxon>
        <taxon>Magnoliopsida</taxon>
        <taxon>Liliopsida</taxon>
        <taxon>Araceae</taxon>
        <taxon>Aroideae</taxon>
        <taxon>Colocasieae</taxon>
        <taxon>Colocasia</taxon>
    </lineage>
</organism>
<gene>
    <name evidence="3" type="ORF">Taro_053421</name>
</gene>
<evidence type="ECO:0000256" key="1">
    <source>
        <dbReference type="SAM" id="Phobius"/>
    </source>
</evidence>
<evidence type="ECO:0000256" key="2">
    <source>
        <dbReference type="SAM" id="SignalP"/>
    </source>
</evidence>
<dbReference type="AlphaFoldDB" id="A0A843XN08"/>
<feature type="transmembrane region" description="Helical" evidence="1">
    <location>
        <begin position="73"/>
        <end position="96"/>
    </location>
</feature>
<keyword evidence="4" id="KW-1185">Reference proteome</keyword>
<dbReference type="Proteomes" id="UP000652761">
    <property type="component" value="Unassembled WGS sequence"/>
</dbReference>
<feature type="transmembrane region" description="Helical" evidence="1">
    <location>
        <begin position="108"/>
        <end position="130"/>
    </location>
</feature>
<dbReference type="EMBL" id="NMUH01009788">
    <property type="protein sequence ID" value="MQM20405.1"/>
    <property type="molecule type" value="Genomic_DNA"/>
</dbReference>
<feature type="signal peptide" evidence="2">
    <location>
        <begin position="1"/>
        <end position="24"/>
    </location>
</feature>